<feature type="domain" description="UGGT thioredoxin-like" evidence="11">
    <location>
        <begin position="41"/>
        <end position="230"/>
    </location>
</feature>
<dbReference type="CDD" id="cd06432">
    <property type="entry name" value="GT8_HUGT1_C_like"/>
    <property type="match status" value="1"/>
</dbReference>
<dbReference type="GO" id="GO:0051082">
    <property type="term" value="F:unfolded protein binding"/>
    <property type="evidence" value="ECO:0007669"/>
    <property type="project" value="TreeGrafter"/>
</dbReference>
<dbReference type="SUPFAM" id="SSF53448">
    <property type="entry name" value="Nucleotide-diphospho-sugar transferases"/>
    <property type="match status" value="1"/>
</dbReference>
<dbReference type="UniPathway" id="UPA00378"/>
<evidence type="ECO:0000256" key="5">
    <source>
        <dbReference type="ARBA" id="ARBA00022679"/>
    </source>
</evidence>
<evidence type="ECO:0000259" key="14">
    <source>
        <dbReference type="Pfam" id="PF18403"/>
    </source>
</evidence>
<organism evidence="16 17">
    <name type="scientific">Morchella conica CCBAS932</name>
    <dbReference type="NCBI Taxonomy" id="1392247"/>
    <lineage>
        <taxon>Eukaryota</taxon>
        <taxon>Fungi</taxon>
        <taxon>Dikarya</taxon>
        <taxon>Ascomycota</taxon>
        <taxon>Pezizomycotina</taxon>
        <taxon>Pezizomycetes</taxon>
        <taxon>Pezizales</taxon>
        <taxon>Morchellaceae</taxon>
        <taxon>Morchella</taxon>
    </lineage>
</organism>
<keyword evidence="5" id="KW-0808">Transferase</keyword>
<gene>
    <name evidence="16" type="ORF">P167DRAFT_528439</name>
</gene>
<evidence type="ECO:0000256" key="2">
    <source>
        <dbReference type="ARBA" id="ARBA00004319"/>
    </source>
</evidence>
<feature type="domain" description="Glucosyltransferase 24 catalytic" evidence="15">
    <location>
        <begin position="1224"/>
        <end position="1489"/>
    </location>
</feature>
<evidence type="ECO:0000256" key="8">
    <source>
        <dbReference type="ARBA" id="ARBA00023180"/>
    </source>
</evidence>
<evidence type="ECO:0008006" key="18">
    <source>
        <dbReference type="Google" id="ProtNLM"/>
    </source>
</evidence>
<dbReference type="Pfam" id="PF18402">
    <property type="entry name" value="Thioredoxin_14"/>
    <property type="match status" value="1"/>
</dbReference>
<dbReference type="FunFam" id="3.90.550.10:FF:000065">
    <property type="entry name" value="UDP-glucose:glycoprotein glucosyltransferase, putative"/>
    <property type="match status" value="1"/>
</dbReference>
<keyword evidence="6 10" id="KW-0732">Signal</keyword>
<dbReference type="Pfam" id="PF06427">
    <property type="entry name" value="UDP-g_GGTase"/>
    <property type="match status" value="1"/>
</dbReference>
<evidence type="ECO:0000256" key="6">
    <source>
        <dbReference type="ARBA" id="ARBA00022729"/>
    </source>
</evidence>
<dbReference type="GO" id="GO:0036503">
    <property type="term" value="P:ERAD pathway"/>
    <property type="evidence" value="ECO:0007669"/>
    <property type="project" value="TreeGrafter"/>
</dbReference>
<feature type="domain" description="UGGT thioredoxin-like" evidence="13">
    <location>
        <begin position="414"/>
        <end position="658"/>
    </location>
</feature>
<dbReference type="InterPro" id="IPR009448">
    <property type="entry name" value="UDP-g_GGtrans"/>
</dbReference>
<dbReference type="FunCoup" id="A0A3N4KDJ5">
    <property type="interactions" value="482"/>
</dbReference>
<feature type="domain" description="UGGT thioredoxin-like" evidence="12">
    <location>
        <begin position="277"/>
        <end position="407"/>
    </location>
</feature>
<dbReference type="InterPro" id="IPR040497">
    <property type="entry name" value="Glyco_transf_24"/>
</dbReference>
<evidence type="ECO:0000256" key="9">
    <source>
        <dbReference type="SAM" id="MobiDB-lite"/>
    </source>
</evidence>
<accession>A0A3N4KDJ5</accession>
<feature type="chain" id="PRO_5018126963" description="Glycosyltransferase family 24 protein" evidence="10">
    <location>
        <begin position="27"/>
        <end position="1543"/>
    </location>
</feature>
<feature type="compositionally biased region" description="Basic and acidic residues" evidence="9">
    <location>
        <begin position="1502"/>
        <end position="1511"/>
    </location>
</feature>
<reference evidence="16 17" key="1">
    <citation type="journal article" date="2018" name="Nat. Ecol. Evol.">
        <title>Pezizomycetes genomes reveal the molecular basis of ectomycorrhizal truffle lifestyle.</title>
        <authorList>
            <person name="Murat C."/>
            <person name="Payen T."/>
            <person name="Noel B."/>
            <person name="Kuo A."/>
            <person name="Morin E."/>
            <person name="Chen J."/>
            <person name="Kohler A."/>
            <person name="Krizsan K."/>
            <person name="Balestrini R."/>
            <person name="Da Silva C."/>
            <person name="Montanini B."/>
            <person name="Hainaut M."/>
            <person name="Levati E."/>
            <person name="Barry K.W."/>
            <person name="Belfiori B."/>
            <person name="Cichocki N."/>
            <person name="Clum A."/>
            <person name="Dockter R.B."/>
            <person name="Fauchery L."/>
            <person name="Guy J."/>
            <person name="Iotti M."/>
            <person name="Le Tacon F."/>
            <person name="Lindquist E.A."/>
            <person name="Lipzen A."/>
            <person name="Malagnac F."/>
            <person name="Mello A."/>
            <person name="Molinier V."/>
            <person name="Miyauchi S."/>
            <person name="Poulain J."/>
            <person name="Riccioni C."/>
            <person name="Rubini A."/>
            <person name="Sitrit Y."/>
            <person name="Splivallo R."/>
            <person name="Traeger S."/>
            <person name="Wang M."/>
            <person name="Zifcakova L."/>
            <person name="Wipf D."/>
            <person name="Zambonelli A."/>
            <person name="Paolocci F."/>
            <person name="Nowrousian M."/>
            <person name="Ottonello S."/>
            <person name="Baldrian P."/>
            <person name="Spatafora J.W."/>
            <person name="Henrissat B."/>
            <person name="Nagy L.G."/>
            <person name="Aury J.M."/>
            <person name="Wincker P."/>
            <person name="Grigoriev I.V."/>
            <person name="Bonfante P."/>
            <person name="Martin F.M."/>
        </authorList>
    </citation>
    <scope>NUCLEOTIDE SEQUENCE [LARGE SCALE GENOMIC DNA]</scope>
    <source>
        <strain evidence="16 17">CCBAS932</strain>
    </source>
</reference>
<name>A0A3N4KDJ5_9PEZI</name>
<dbReference type="PANTHER" id="PTHR11226:SF0">
    <property type="entry name" value="UDP-GLUCOSE:GLYCOPROTEIN GLUCOSYLTRANSFERASE"/>
    <property type="match status" value="1"/>
</dbReference>
<dbReference type="InParanoid" id="A0A3N4KDJ5"/>
<evidence type="ECO:0000256" key="1">
    <source>
        <dbReference type="ARBA" id="ARBA00001913"/>
    </source>
</evidence>
<dbReference type="STRING" id="1392247.A0A3N4KDJ5"/>
<dbReference type="Pfam" id="PF18400">
    <property type="entry name" value="Thioredoxin_12"/>
    <property type="match status" value="1"/>
</dbReference>
<proteinExistence type="inferred from homology"/>
<dbReference type="Gene3D" id="3.90.550.10">
    <property type="entry name" value="Spore Coat Polysaccharide Biosynthesis Protein SpsA, Chain A"/>
    <property type="match status" value="1"/>
</dbReference>
<evidence type="ECO:0000259" key="12">
    <source>
        <dbReference type="Pfam" id="PF18401"/>
    </source>
</evidence>
<keyword evidence="17" id="KW-1185">Reference proteome</keyword>
<dbReference type="OrthoDB" id="27683at2759"/>
<dbReference type="Pfam" id="PF18404">
    <property type="entry name" value="Glyco_transf_24"/>
    <property type="match status" value="1"/>
</dbReference>
<comment type="similarity">
    <text evidence="4">Belongs to the glycosyltransferase 8 family.</text>
</comment>
<dbReference type="InterPro" id="IPR040693">
    <property type="entry name" value="UGGT_TRXL_1"/>
</dbReference>
<feature type="compositionally biased region" description="Basic and acidic residues" evidence="9">
    <location>
        <begin position="1521"/>
        <end position="1543"/>
    </location>
</feature>
<dbReference type="EMBL" id="ML119161">
    <property type="protein sequence ID" value="RPB08604.1"/>
    <property type="molecule type" value="Genomic_DNA"/>
</dbReference>
<dbReference type="InterPro" id="IPR040694">
    <property type="entry name" value="UGGT_TRXL_2"/>
</dbReference>
<protein>
    <recommendedName>
        <fullName evidence="18">Glycosyltransferase family 24 protein</fullName>
    </recommendedName>
</protein>
<evidence type="ECO:0000256" key="7">
    <source>
        <dbReference type="ARBA" id="ARBA00022824"/>
    </source>
</evidence>
<dbReference type="InterPro" id="IPR029044">
    <property type="entry name" value="Nucleotide-diphossugar_trans"/>
</dbReference>
<dbReference type="PANTHER" id="PTHR11226">
    <property type="entry name" value="UDP-GLUCOSE GLYCOPROTEIN:GLUCOSYLTRANSFERASE"/>
    <property type="match status" value="1"/>
</dbReference>
<dbReference type="GO" id="GO:0005788">
    <property type="term" value="C:endoplasmic reticulum lumen"/>
    <property type="evidence" value="ECO:0007669"/>
    <property type="project" value="UniProtKB-SubCell"/>
</dbReference>
<evidence type="ECO:0000256" key="10">
    <source>
        <dbReference type="SAM" id="SignalP"/>
    </source>
</evidence>
<comment type="pathway">
    <text evidence="3">Protein modification; protein glycosylation.</text>
</comment>
<evidence type="ECO:0000313" key="17">
    <source>
        <dbReference type="Proteomes" id="UP000277580"/>
    </source>
</evidence>
<feature type="domain" description="UDP-glucose:glycoprotein glucosyltransferase thioredoxin-like" evidence="14">
    <location>
        <begin position="670"/>
        <end position="891"/>
    </location>
</feature>
<dbReference type="GO" id="GO:0003980">
    <property type="term" value="F:UDP-glucose:glycoprotein glucosyltransferase activity"/>
    <property type="evidence" value="ECO:0007669"/>
    <property type="project" value="InterPro"/>
</dbReference>
<feature type="signal peptide" evidence="10">
    <location>
        <begin position="1"/>
        <end position="26"/>
    </location>
</feature>
<evidence type="ECO:0000259" key="15">
    <source>
        <dbReference type="Pfam" id="PF18404"/>
    </source>
</evidence>
<comment type="cofactor">
    <cofactor evidence="1">
        <name>Ca(2+)</name>
        <dbReference type="ChEBI" id="CHEBI:29108"/>
    </cofactor>
</comment>
<dbReference type="Proteomes" id="UP000277580">
    <property type="component" value="Unassembled WGS sequence"/>
</dbReference>
<evidence type="ECO:0000259" key="13">
    <source>
        <dbReference type="Pfam" id="PF18402"/>
    </source>
</evidence>
<feature type="region of interest" description="Disordered" evidence="9">
    <location>
        <begin position="257"/>
        <end position="277"/>
    </location>
</feature>
<keyword evidence="8" id="KW-0325">Glycoprotein</keyword>
<feature type="region of interest" description="Disordered" evidence="9">
    <location>
        <begin position="1502"/>
        <end position="1543"/>
    </location>
</feature>
<evidence type="ECO:0000313" key="16">
    <source>
        <dbReference type="EMBL" id="RPB08604.1"/>
    </source>
</evidence>
<dbReference type="InterPro" id="IPR040692">
    <property type="entry name" value="UGGT_TRXL_3"/>
</dbReference>
<keyword evidence="7" id="KW-0256">Endoplasmic reticulum</keyword>
<dbReference type="InterPro" id="IPR040525">
    <property type="entry name" value="UGGT_TRXL_4"/>
</dbReference>
<evidence type="ECO:0000256" key="3">
    <source>
        <dbReference type="ARBA" id="ARBA00004922"/>
    </source>
</evidence>
<evidence type="ECO:0000259" key="11">
    <source>
        <dbReference type="Pfam" id="PF18400"/>
    </source>
</evidence>
<sequence>MRLTDFRRSLPTGLLLLTPYLRLALCSPTVNVGLKASWNGAPFLIELLETAADENEASYYPLLDRIATGEFSNVSSDKALYESFLRAVQEEGFLKDAVELASFNLALSIHAAAPRIEAHYHYYENQLEPQMGKLYKPGCETWLQWSHKQICSTTGDYKEMLGSWERYPNERRKLQFDRVLESKDDVPAAILYADILSPSFKEHHRILKEFANVGKISYRVRHRPSTTRENRPVMLSGYGVELALKKTDYIVMDDRDMDSSAEERKSDSEAPALDDEEIQHITPIHPKSLPDLGLHAASFIMNSEDPLSTLQKFLQDFPKHSGRIGQIEENLEMLNELRENREAFSAVGTNSLWINGVQLAESQINAFALLEHLRRERKHVGSLTALGLNNSEAVQLVSHHIIADSKLSELPQRFDFRDDIDGGNVIVWLNDLEKDKRYKDWSSSVSVLMRRIYPGQLHPLRKNVHHLVLPVDLTSRDDLVLLSEQLRMFVDRKIAIRFGVVPLGKTDSAIAQAKVFYHLKNTYGLAAALRYAHESLANTDFSKPSAKVFKNVLKDAEPRKEKPVLTLEEILTNEDVEAWHVKAKSWGSRLGVNPSAPPVFINGQSLPRDEAWMQNMASKLQADVQVTQRAVYEELIDDNSDITGLLMTGAVIRRNTHIVPEDDASVKLVNLVELESAHADIMAKLPRISTDKLAPLEAATIWVVGDFDEKDGYQLLQGAVELQKEASGVDLVLINNPQLSASTPSLSTLLHQLQQVDFFTSPERLEQLLEEVKPVQDFVDLPKVEALVGSQADAKASGWTYPTHMESSKFWEGARVLADKSGFKSGERGLVVNGRVIGPIPRTEDFVGDDFKQLLEYELSRRIAPVLNAAQDLGVMEKVKSPAALTNLVALTMASDVPAGLFEAPVTGRTDAFLRLWKGEHTAIESGDKDSAMFQVIANVDPASESAQKLVPILKVLGEMDGVYLKIYLTPQRMISEVPVKRFYRHVLESKPVFDEAGSIIDPKARFENIPGAILLSLSMDVPPSWLVNPEECIYDLDNLMLDSLKDRLQGSDVEALYQLRSILIEGHSRDVSTGGGPPKGAQLVLGTEKEPLFADTIIMANLGYFQFKANPGHWNMGLKEGRTSEIFHIDSAGTTGGYSSMLPRAGEQEQEDSDITLMSFQGATLFPRLSRKPGMLEEDVLDQESISSGSFAKKWIKKAEGIMVDAGLMAAPKRAVQKGQAEINIFSVASGHLYERFLNIMMLSVMKHTDSTVKFWFIENFLSPSFKDFIPVMAKKYGFEYELVTYKWPHWLRAQKEKQREIWGYKILFLDVLFPLDLDKVIFVDADQIVRTDMKELVDLDLHGAPYGFTPMCDSREEIEGFRFWKQGYWAKFLKGLPYHISALYVVDLKRFRQIAAGDRLRQQYHQLSADPASLANLDQDLPNHMQSILPIHSLPQDWLWCETWCSDESLKTAKTIDLCNNPMTKEPKLDRARRQVPEWTAYDDEIAGVERDTRMRRMMEEKEKAGEVEEKVEEEVEAEEGRWKGTKWDKTKKEVEEKDEL</sequence>
<feature type="compositionally biased region" description="Basic and acidic residues" evidence="9">
    <location>
        <begin position="257"/>
        <end position="268"/>
    </location>
</feature>
<comment type="subcellular location">
    <subcellularLocation>
        <location evidence="2">Endoplasmic reticulum lumen</location>
    </subcellularLocation>
</comment>
<dbReference type="GO" id="GO:0018279">
    <property type="term" value="P:protein N-linked glycosylation via asparagine"/>
    <property type="evidence" value="ECO:0007669"/>
    <property type="project" value="TreeGrafter"/>
</dbReference>
<dbReference type="Pfam" id="PF18403">
    <property type="entry name" value="Thioredoxin_15"/>
    <property type="match status" value="1"/>
</dbReference>
<dbReference type="Pfam" id="PF18401">
    <property type="entry name" value="Thioredoxin_13"/>
    <property type="match status" value="1"/>
</dbReference>
<evidence type="ECO:0000256" key="4">
    <source>
        <dbReference type="ARBA" id="ARBA00006351"/>
    </source>
</evidence>